<dbReference type="PROSITE" id="PS01173">
    <property type="entry name" value="LIPASE_GDXG_HIS"/>
    <property type="match status" value="1"/>
</dbReference>
<name>A0ABW4TI98_9ACTN</name>
<evidence type="ECO:0000256" key="2">
    <source>
        <dbReference type="ARBA" id="ARBA00022801"/>
    </source>
</evidence>
<sequence>MADFTDDELAGILADRASGRAEGAAEATVDVARVEDVAAGGVPSRLYVPEGARDAILYLHGGGFVLGDLVSHDGFARRLAAATGWAVLMPAYRLAPEHPWPAAAHDARSASDWLEQQSFDRLVVAGDSAGSALAIGEALRVPERWVGQVQVYPFVDPGGATYDRELTGIDLTVERCDLFWRMYLQGGDGDEALHVLAGSDLAGQPPALVHLAEIDVLTPTGHAYAARLREAGVPVDVSVFPGVLHGFWRKTDNDQAAPALDDLSAWLDRR</sequence>
<gene>
    <name evidence="4" type="ORF">ACFSDE_01040</name>
</gene>
<keyword evidence="2 4" id="KW-0378">Hydrolase</keyword>
<proteinExistence type="inferred from homology"/>
<comment type="caution">
    <text evidence="4">The sequence shown here is derived from an EMBL/GenBank/DDBJ whole genome shotgun (WGS) entry which is preliminary data.</text>
</comment>
<accession>A0ABW4TI98</accession>
<dbReference type="RefSeq" id="WP_343915748.1">
    <property type="nucleotide sequence ID" value="NZ_BAAAJT010000002.1"/>
</dbReference>
<evidence type="ECO:0000256" key="1">
    <source>
        <dbReference type="ARBA" id="ARBA00010515"/>
    </source>
</evidence>
<dbReference type="Proteomes" id="UP001597351">
    <property type="component" value="Unassembled WGS sequence"/>
</dbReference>
<keyword evidence="5" id="KW-1185">Reference proteome</keyword>
<dbReference type="SUPFAM" id="SSF53474">
    <property type="entry name" value="alpha/beta-Hydrolases"/>
    <property type="match status" value="1"/>
</dbReference>
<dbReference type="PANTHER" id="PTHR48081:SF8">
    <property type="entry name" value="ALPHA_BETA HYDROLASE FOLD-3 DOMAIN-CONTAINING PROTEIN-RELATED"/>
    <property type="match status" value="1"/>
</dbReference>
<dbReference type="EMBL" id="JBHUGD010000001">
    <property type="protein sequence ID" value="MFD1945361.1"/>
    <property type="molecule type" value="Genomic_DNA"/>
</dbReference>
<dbReference type="InterPro" id="IPR029058">
    <property type="entry name" value="AB_hydrolase_fold"/>
</dbReference>
<protein>
    <submittedName>
        <fullName evidence="4">Alpha/beta hydrolase</fullName>
    </submittedName>
</protein>
<reference evidence="5" key="1">
    <citation type="journal article" date="2019" name="Int. J. Syst. Evol. Microbiol.">
        <title>The Global Catalogue of Microorganisms (GCM) 10K type strain sequencing project: providing services to taxonomists for standard genome sequencing and annotation.</title>
        <authorList>
            <consortium name="The Broad Institute Genomics Platform"/>
            <consortium name="The Broad Institute Genome Sequencing Center for Infectious Disease"/>
            <person name="Wu L."/>
            <person name="Ma J."/>
        </authorList>
    </citation>
    <scope>NUCLEOTIDE SEQUENCE [LARGE SCALE GENOMIC DNA]</scope>
    <source>
        <strain evidence="5">CGMCC 1.12477</strain>
    </source>
</reference>
<dbReference type="GO" id="GO:0016787">
    <property type="term" value="F:hydrolase activity"/>
    <property type="evidence" value="ECO:0007669"/>
    <property type="project" value="UniProtKB-KW"/>
</dbReference>
<feature type="domain" description="Alpha/beta hydrolase fold-3" evidence="3">
    <location>
        <begin position="56"/>
        <end position="248"/>
    </location>
</feature>
<dbReference type="Gene3D" id="3.40.50.1820">
    <property type="entry name" value="alpha/beta hydrolase"/>
    <property type="match status" value="1"/>
</dbReference>
<evidence type="ECO:0000313" key="4">
    <source>
        <dbReference type="EMBL" id="MFD1945361.1"/>
    </source>
</evidence>
<dbReference type="InterPro" id="IPR050300">
    <property type="entry name" value="GDXG_lipolytic_enzyme"/>
</dbReference>
<organism evidence="4 5">
    <name type="scientific">Nocardioides aestuarii</name>
    <dbReference type="NCBI Taxonomy" id="252231"/>
    <lineage>
        <taxon>Bacteria</taxon>
        <taxon>Bacillati</taxon>
        <taxon>Actinomycetota</taxon>
        <taxon>Actinomycetes</taxon>
        <taxon>Propionibacteriales</taxon>
        <taxon>Nocardioidaceae</taxon>
        <taxon>Nocardioides</taxon>
    </lineage>
</organism>
<dbReference type="Pfam" id="PF07859">
    <property type="entry name" value="Abhydrolase_3"/>
    <property type="match status" value="1"/>
</dbReference>
<evidence type="ECO:0000313" key="5">
    <source>
        <dbReference type="Proteomes" id="UP001597351"/>
    </source>
</evidence>
<dbReference type="InterPro" id="IPR002168">
    <property type="entry name" value="Lipase_GDXG_HIS_AS"/>
</dbReference>
<comment type="similarity">
    <text evidence="1">Belongs to the 'GDXG' lipolytic enzyme family.</text>
</comment>
<dbReference type="PANTHER" id="PTHR48081">
    <property type="entry name" value="AB HYDROLASE SUPERFAMILY PROTEIN C4A8.06C"/>
    <property type="match status" value="1"/>
</dbReference>
<dbReference type="InterPro" id="IPR013094">
    <property type="entry name" value="AB_hydrolase_3"/>
</dbReference>
<evidence type="ECO:0000259" key="3">
    <source>
        <dbReference type="Pfam" id="PF07859"/>
    </source>
</evidence>